<evidence type="ECO:0000313" key="2">
    <source>
        <dbReference type="Proteomes" id="UP000008152"/>
    </source>
</evidence>
<reference evidence="1 2" key="1">
    <citation type="submission" date="2007-08" db="EMBL/GenBank/DDBJ databases">
        <authorList>
            <consortium name="The Vibrio harveyi Genome Sequencing Project"/>
            <person name="Bassler B."/>
            <person name="Clifton S.W."/>
            <person name="Fulton L."/>
            <person name="Delehaunty K."/>
            <person name="Fronick C."/>
            <person name="Harrison M."/>
            <person name="Markivic C."/>
            <person name="Fulton R."/>
            <person name="Tin-Wollam A.-M."/>
            <person name="Shah N."/>
            <person name="Pepin K."/>
            <person name="Nash W."/>
            <person name="Thiruvilangam P."/>
            <person name="Bhonagiri V."/>
            <person name="Waters C."/>
            <person name="Tu K.C."/>
            <person name="Irgon J."/>
            <person name="Wilson R.K."/>
        </authorList>
    </citation>
    <scope>NUCLEOTIDE SEQUENCE [LARGE SCALE GENOMIC DNA]</scope>
    <source>
        <strain evidence="2">ATCC BAA-1116 / BB120</strain>
    </source>
</reference>
<dbReference type="KEGG" id="vha:VIBHAR_06883"/>
<gene>
    <name evidence="1" type="ordered locus">VIBHAR_06883</name>
</gene>
<dbReference type="PATRIC" id="fig|338187.36.peg.5713"/>
<dbReference type="Proteomes" id="UP000008152">
    <property type="component" value="Chromosome II"/>
</dbReference>
<dbReference type="EMBL" id="CP000790">
    <property type="protein sequence ID" value="ABU74758.1"/>
    <property type="molecule type" value="Genomic_DNA"/>
</dbReference>
<name>A7N5M2_VIBC1</name>
<dbReference type="AlphaFoldDB" id="A7N5M2"/>
<evidence type="ECO:0000313" key="1">
    <source>
        <dbReference type="EMBL" id="ABU74758.1"/>
    </source>
</evidence>
<organism evidence="1 2">
    <name type="scientific">Vibrio campbellii (strain ATCC BAA-1116)</name>
    <dbReference type="NCBI Taxonomy" id="2902295"/>
    <lineage>
        <taxon>Bacteria</taxon>
        <taxon>Pseudomonadati</taxon>
        <taxon>Pseudomonadota</taxon>
        <taxon>Gammaproteobacteria</taxon>
        <taxon>Vibrionales</taxon>
        <taxon>Vibrionaceae</taxon>
        <taxon>Vibrio</taxon>
    </lineage>
</organism>
<sequence>MFLTRNPLQLPLVLTLFAQHLHLVSKGEGFSLAGWGNLSQTFRVIPTALVDIRSLASLYLHGFVVFEVKVKGEL</sequence>
<accession>A7N5M2</accession>
<proteinExistence type="predicted"/>
<protein>
    <submittedName>
        <fullName evidence="1">Uncharacterized protein</fullName>
    </submittedName>
</protein>